<dbReference type="Proteomes" id="UP000256661">
    <property type="component" value="Unassembled WGS sequence"/>
</dbReference>
<evidence type="ECO:0000313" key="3">
    <source>
        <dbReference type="EMBL" id="REE97703.1"/>
    </source>
</evidence>
<dbReference type="OrthoDB" id="3548846at2"/>
<evidence type="ECO:0000256" key="2">
    <source>
        <dbReference type="SAM" id="SignalP"/>
    </source>
</evidence>
<evidence type="ECO:0000256" key="1">
    <source>
        <dbReference type="SAM" id="MobiDB-lite"/>
    </source>
</evidence>
<name>A0A3D9SUK1_9ACTN</name>
<protein>
    <submittedName>
        <fullName evidence="3">Uncharacterized protein</fullName>
    </submittedName>
</protein>
<keyword evidence="4" id="KW-1185">Reference proteome</keyword>
<organism evidence="3 4">
    <name type="scientific">Thermomonospora umbrina</name>
    <dbReference type="NCBI Taxonomy" id="111806"/>
    <lineage>
        <taxon>Bacteria</taxon>
        <taxon>Bacillati</taxon>
        <taxon>Actinomycetota</taxon>
        <taxon>Actinomycetes</taxon>
        <taxon>Streptosporangiales</taxon>
        <taxon>Thermomonosporaceae</taxon>
        <taxon>Thermomonospora</taxon>
    </lineage>
</organism>
<evidence type="ECO:0000313" key="4">
    <source>
        <dbReference type="Proteomes" id="UP000256661"/>
    </source>
</evidence>
<accession>A0A3D9SUK1</accession>
<keyword evidence="2" id="KW-0732">Signal</keyword>
<gene>
    <name evidence="3" type="ORF">DFJ69_3177</name>
</gene>
<sequence>MLKRLATAGVLTVAVGGVLMSATPAMAGGDRTSEKYSDNDSSFSLSHKSHKEKTNTENETRAIANCIHLSLLMIISPPEQDCYIGNVEND</sequence>
<dbReference type="EMBL" id="QTTT01000001">
    <property type="protein sequence ID" value="REE97703.1"/>
    <property type="molecule type" value="Genomic_DNA"/>
</dbReference>
<comment type="caution">
    <text evidence="3">The sequence shown here is derived from an EMBL/GenBank/DDBJ whole genome shotgun (WGS) entry which is preliminary data.</text>
</comment>
<dbReference type="AlphaFoldDB" id="A0A3D9SUK1"/>
<proteinExistence type="predicted"/>
<feature type="region of interest" description="Disordered" evidence="1">
    <location>
        <begin position="23"/>
        <end position="57"/>
    </location>
</feature>
<reference evidence="3 4" key="1">
    <citation type="submission" date="2018-08" db="EMBL/GenBank/DDBJ databases">
        <title>Sequencing the genomes of 1000 actinobacteria strains.</title>
        <authorList>
            <person name="Klenk H.-P."/>
        </authorList>
    </citation>
    <scope>NUCLEOTIDE SEQUENCE [LARGE SCALE GENOMIC DNA]</scope>
    <source>
        <strain evidence="3 4">DSM 43927</strain>
    </source>
</reference>
<dbReference type="RefSeq" id="WP_116023158.1">
    <property type="nucleotide sequence ID" value="NZ_QTTT01000001.1"/>
</dbReference>
<feature type="signal peptide" evidence="2">
    <location>
        <begin position="1"/>
        <end position="27"/>
    </location>
</feature>
<feature type="chain" id="PRO_5017684218" evidence="2">
    <location>
        <begin position="28"/>
        <end position="90"/>
    </location>
</feature>